<dbReference type="InterPro" id="IPR005883">
    <property type="entry name" value="PilM"/>
</dbReference>
<dbReference type="InterPro" id="IPR050696">
    <property type="entry name" value="FtsA/MreB"/>
</dbReference>
<dbReference type="PANTHER" id="PTHR32432:SF3">
    <property type="entry name" value="ETHANOLAMINE UTILIZATION PROTEIN EUTJ"/>
    <property type="match status" value="1"/>
</dbReference>
<gene>
    <name evidence="1" type="ORF">COU14_00710</name>
</gene>
<dbReference type="Gene3D" id="3.30.420.40">
    <property type="match status" value="1"/>
</dbReference>
<name>A0A2H0UI99_9BACT</name>
<dbReference type="AlphaFoldDB" id="A0A2H0UI99"/>
<proteinExistence type="predicted"/>
<organism evidence="1 2">
    <name type="scientific">Candidatus Kaiserbacteria bacterium CG10_big_fil_rev_8_21_14_0_10_44_10</name>
    <dbReference type="NCBI Taxonomy" id="1974606"/>
    <lineage>
        <taxon>Bacteria</taxon>
        <taxon>Candidatus Kaiseribacteriota</taxon>
    </lineage>
</organism>
<protein>
    <recommendedName>
        <fullName evidence="3">SHS2 domain-containing protein</fullName>
    </recommendedName>
</protein>
<evidence type="ECO:0008006" key="3">
    <source>
        <dbReference type="Google" id="ProtNLM"/>
    </source>
</evidence>
<sequence length="224" mass="24262">MVFSFKKIFGGVKEATTDASATTVGIDIGSASVKVVEIEETPRTVMLRTYGELQLGPYDAKPLGEIVNLPKDKRVEAVTDVIRESGVSGHSGALAMSLYSSFLTVIPVAVGPQEDITTRIPVEARKYVPLPLTDVTLDWSELPSVGENKSNLKEVLIAAIENKALAEHRELFSSIGMTGEAAEIEAFSLIRALWRQKDTTLAIIDLGAKSSKLYIVRGGMLERL</sequence>
<evidence type="ECO:0000313" key="1">
    <source>
        <dbReference type="EMBL" id="PIR86122.1"/>
    </source>
</evidence>
<comment type="caution">
    <text evidence="1">The sequence shown here is derived from an EMBL/GenBank/DDBJ whole genome shotgun (WGS) entry which is preliminary data.</text>
</comment>
<dbReference type="Proteomes" id="UP000229612">
    <property type="component" value="Unassembled WGS sequence"/>
</dbReference>
<dbReference type="PANTHER" id="PTHR32432">
    <property type="entry name" value="CELL DIVISION PROTEIN FTSA-RELATED"/>
    <property type="match status" value="1"/>
</dbReference>
<dbReference type="Pfam" id="PF11104">
    <property type="entry name" value="PilM_2"/>
    <property type="match status" value="1"/>
</dbReference>
<dbReference type="EMBL" id="PFBG01000008">
    <property type="protein sequence ID" value="PIR86122.1"/>
    <property type="molecule type" value="Genomic_DNA"/>
</dbReference>
<evidence type="ECO:0000313" key="2">
    <source>
        <dbReference type="Proteomes" id="UP000229612"/>
    </source>
</evidence>
<reference evidence="2" key="1">
    <citation type="submission" date="2017-09" db="EMBL/GenBank/DDBJ databases">
        <title>Depth-based differentiation of microbial function through sediment-hosted aquifers and enrichment of novel symbionts in the deep terrestrial subsurface.</title>
        <authorList>
            <person name="Probst A.J."/>
            <person name="Ladd B."/>
            <person name="Jarett J.K."/>
            <person name="Geller-Mcgrath D.E."/>
            <person name="Sieber C.M.K."/>
            <person name="Emerson J.B."/>
            <person name="Anantharaman K."/>
            <person name="Thomas B.C."/>
            <person name="Malmstrom R."/>
            <person name="Stieglmeier M."/>
            <person name="Klingl A."/>
            <person name="Woyke T."/>
            <person name="Ryan C.M."/>
            <person name="Banfield J.F."/>
        </authorList>
    </citation>
    <scope>NUCLEOTIDE SEQUENCE [LARGE SCALE GENOMIC DNA]</scope>
</reference>
<feature type="non-terminal residue" evidence="1">
    <location>
        <position position="224"/>
    </location>
</feature>
<accession>A0A2H0UI99</accession>